<dbReference type="RefSeq" id="WP_003459887.1">
    <property type="nucleotide sequence ID" value="NZ_HG916826.1"/>
</dbReference>
<keyword evidence="1" id="KW-1133">Transmembrane helix</keyword>
<dbReference type="eggNOG" id="ENOG502Z8Q9">
    <property type="taxonomic scope" value="Bacteria"/>
</dbReference>
<keyword evidence="1" id="KW-0812">Transmembrane</keyword>
<dbReference type="KEGG" id="ppse:BN5_1701"/>
<feature type="transmembrane region" description="Helical" evidence="1">
    <location>
        <begin position="192"/>
        <end position="213"/>
    </location>
</feature>
<keyword evidence="1" id="KW-0472">Membrane</keyword>
<feature type="transmembrane region" description="Helical" evidence="1">
    <location>
        <begin position="154"/>
        <end position="172"/>
    </location>
</feature>
<dbReference type="EMBL" id="HG916826">
    <property type="protein sequence ID" value="CDM40287.1"/>
    <property type="molecule type" value="Genomic_DNA"/>
</dbReference>
<dbReference type="AlphaFoldDB" id="W6QV11"/>
<accession>W6QV11</accession>
<evidence type="ECO:0000256" key="1">
    <source>
        <dbReference type="SAM" id="Phobius"/>
    </source>
</evidence>
<reference evidence="2 3" key="1">
    <citation type="submission" date="2013-11" db="EMBL/GenBank/DDBJ databases">
        <title>Complete genome sequence of the cyanide-degrading bacterium Pseudomonas pseudoalcaligenes CECT 5344.</title>
        <authorList>
            <person name="Wibberg D."/>
            <person name="Puehler A."/>
            <person name="Schlueter A."/>
        </authorList>
    </citation>
    <scope>NUCLEOTIDE SEQUENCE [LARGE SCALE GENOMIC DNA]</scope>
    <source>
        <strain evidence="3">CECT 5344</strain>
    </source>
</reference>
<dbReference type="HOGENOM" id="CLU_035129_0_0_6"/>
<protein>
    <submittedName>
        <fullName evidence="2">Uncharacterized protein</fullName>
    </submittedName>
</protein>
<gene>
    <name evidence="2" type="ORF">BN5_1701</name>
</gene>
<feature type="transmembrane region" description="Helical" evidence="1">
    <location>
        <begin position="72"/>
        <end position="91"/>
    </location>
</feature>
<sequence>MLTVFLRWWLSLAAKFARVVPLQTAFIIVLTLVSQVSSLLASFLPLKVVILLGSEHIPSYMPDSWAILGRDLLVACLSAAALGFFVLYLLIERLIGGVTARATQFLMGRSDKLEMFQNQQEIAREAYRCFSRGLAGGVFILLALLGLAVFYPKMAGVILAYLVLVVSLTLLWRRRSTGFHEYLHNKLSAFTALLATVGFFVCFGYLVADFLLWDSPKVMIAILALLLTRQVMNRTAGLASDFVRLQLQRIKLDAIFFHGRVLLPQEPNHTKGIWPLLQPASRQAWVQQVLGAVVAVDEQPIECQWMQLGLANVGALRVRGHADSYLLKLYDTNRKTLAVHEATLLGESNAGLPVLEFVGVSDVQGVVCHVLKLPEGVTPAPGEVKRLLPGIRQNLLSITPSSALLALYRRSKPMLSRRLTPALFERIAVVAEGDESRALLLSAQQRVPVMQAILDSLPVVVLNPDIVAESIWLPKDGGSPLLLNWGRWSLEPLGCGWPETTPALESLAEALREGAALRPELESVSVQHAELAALLFAMERECSKQRFIQAFALLPAIMCRLDATE</sequence>
<dbReference type="OrthoDB" id="5780266at2"/>
<proteinExistence type="predicted"/>
<feature type="transmembrane region" description="Helical" evidence="1">
    <location>
        <begin position="25"/>
        <end position="52"/>
    </location>
</feature>
<feature type="transmembrane region" description="Helical" evidence="1">
    <location>
        <begin position="129"/>
        <end position="148"/>
    </location>
</feature>
<organism evidence="2 3">
    <name type="scientific">Ectopseudomonas oleovorans (strain CECT 5344)</name>
    <name type="common">Pseudomonas pseudoalcaligenes</name>
    <dbReference type="NCBI Taxonomy" id="1182590"/>
    <lineage>
        <taxon>Bacteria</taxon>
        <taxon>Pseudomonadati</taxon>
        <taxon>Pseudomonadota</taxon>
        <taxon>Gammaproteobacteria</taxon>
        <taxon>Pseudomonadales</taxon>
        <taxon>Pseudomonadaceae</taxon>
        <taxon>Ectopseudomonas</taxon>
    </lineage>
</organism>
<evidence type="ECO:0000313" key="3">
    <source>
        <dbReference type="Proteomes" id="UP000032841"/>
    </source>
</evidence>
<name>W6QV11_ECTO5</name>
<evidence type="ECO:0000313" key="2">
    <source>
        <dbReference type="EMBL" id="CDM40287.1"/>
    </source>
</evidence>
<dbReference type="Proteomes" id="UP000032841">
    <property type="component" value="Chromosome"/>
</dbReference>